<dbReference type="OrthoDB" id="8479357at2"/>
<dbReference type="Gene3D" id="3.40.190.290">
    <property type="match status" value="1"/>
</dbReference>
<organism evidence="3 4">
    <name type="scientific">Paracoccus alcaliphilus</name>
    <dbReference type="NCBI Taxonomy" id="34002"/>
    <lineage>
        <taxon>Bacteria</taxon>
        <taxon>Pseudomonadati</taxon>
        <taxon>Pseudomonadota</taxon>
        <taxon>Alphaproteobacteria</taxon>
        <taxon>Rhodobacterales</taxon>
        <taxon>Paracoccaceae</taxon>
        <taxon>Paracoccus</taxon>
    </lineage>
</organism>
<keyword evidence="4" id="KW-1185">Reference proteome</keyword>
<dbReference type="EMBL" id="FODE01000062">
    <property type="protein sequence ID" value="SEO29640.1"/>
    <property type="molecule type" value="Genomic_DNA"/>
</dbReference>
<evidence type="ECO:0000313" key="4">
    <source>
        <dbReference type="Proteomes" id="UP000199054"/>
    </source>
</evidence>
<dbReference type="PANTHER" id="PTHR30293:SF0">
    <property type="entry name" value="NITROGEN ASSIMILATION REGULATORY PROTEIN NAC"/>
    <property type="match status" value="1"/>
</dbReference>
<reference evidence="3 4" key="1">
    <citation type="submission" date="2016-10" db="EMBL/GenBank/DDBJ databases">
        <authorList>
            <person name="de Groot N.N."/>
        </authorList>
    </citation>
    <scope>NUCLEOTIDE SEQUENCE [LARGE SCALE GENOMIC DNA]</scope>
    <source>
        <strain evidence="3 4">DSM 8512</strain>
    </source>
</reference>
<gene>
    <name evidence="3" type="ORF">SAMN04489859_10623</name>
</gene>
<dbReference type="InterPro" id="IPR005119">
    <property type="entry name" value="LysR_subst-bd"/>
</dbReference>
<dbReference type="AlphaFoldDB" id="A0A1H8NJ43"/>
<protein>
    <submittedName>
        <fullName evidence="3">LysR family transcriptional regulator, nitrogen assimilation regulatory protein</fullName>
    </submittedName>
</protein>
<feature type="domain" description="LysR substrate-binding" evidence="2">
    <location>
        <begin position="2"/>
        <end position="197"/>
    </location>
</feature>
<dbReference type="GO" id="GO:0003700">
    <property type="term" value="F:DNA-binding transcription factor activity"/>
    <property type="evidence" value="ECO:0007669"/>
    <property type="project" value="TreeGrafter"/>
</dbReference>
<dbReference type="RefSeq" id="WP_090617506.1">
    <property type="nucleotide sequence ID" value="NZ_CP067124.1"/>
</dbReference>
<evidence type="ECO:0000256" key="1">
    <source>
        <dbReference type="ARBA" id="ARBA00023159"/>
    </source>
</evidence>
<dbReference type="Proteomes" id="UP000199054">
    <property type="component" value="Unassembled WGS sequence"/>
</dbReference>
<name>A0A1H8NJ43_9RHOB</name>
<evidence type="ECO:0000313" key="3">
    <source>
        <dbReference type="EMBL" id="SEO29640.1"/>
    </source>
</evidence>
<dbReference type="Pfam" id="PF03466">
    <property type="entry name" value="LysR_substrate"/>
    <property type="match status" value="1"/>
</dbReference>
<evidence type="ECO:0000259" key="2">
    <source>
        <dbReference type="Pfam" id="PF03466"/>
    </source>
</evidence>
<sequence length="235" mass="25435">MGTVSISLPPSLSMLVSIPLAETLRLEAPGIKLHLSEGLTGHILEWIEEEQIDLGFVYSPPPSATFQSDAILEEEIFVVAAEDNIPVPPNGDGTYSINASDLPILPLVMPGQPHSARGAIERFAKANGIKLNIIVEMDSLSQIVEMVSRASAYSVLPHAAVAVAVASGKLALIRIKNPTFHRTAYLTRKRNRPVSMASLTVEGTVLQILREMVERYDLHARYLGEANATLIPQPA</sequence>
<accession>A0A1H8NJ43</accession>
<dbReference type="GO" id="GO:2000142">
    <property type="term" value="P:regulation of DNA-templated transcription initiation"/>
    <property type="evidence" value="ECO:0007669"/>
    <property type="project" value="TreeGrafter"/>
</dbReference>
<proteinExistence type="predicted"/>
<dbReference type="STRING" id="34002.SAMN04489859_10623"/>
<dbReference type="PANTHER" id="PTHR30293">
    <property type="entry name" value="TRANSCRIPTIONAL REGULATORY PROTEIN NAC-RELATED"/>
    <property type="match status" value="1"/>
</dbReference>
<dbReference type="SUPFAM" id="SSF53850">
    <property type="entry name" value="Periplasmic binding protein-like II"/>
    <property type="match status" value="1"/>
</dbReference>
<keyword evidence="1" id="KW-0010">Activator</keyword>